<accession>A0A344SM49</accession>
<dbReference type="InterPro" id="IPR036388">
    <property type="entry name" value="WH-like_DNA-bd_sf"/>
</dbReference>
<protein>
    <submittedName>
        <fullName evidence="7">PLP-dependent aminotransferase family protein</fullName>
    </submittedName>
</protein>
<dbReference type="SMART" id="SM00345">
    <property type="entry name" value="HTH_GNTR"/>
    <property type="match status" value="1"/>
</dbReference>
<dbReference type="SUPFAM" id="SSF46785">
    <property type="entry name" value="Winged helix' DNA-binding domain"/>
    <property type="match status" value="1"/>
</dbReference>
<dbReference type="InterPro" id="IPR051446">
    <property type="entry name" value="HTH_trans_reg/aminotransferase"/>
</dbReference>
<evidence type="ECO:0000256" key="5">
    <source>
        <dbReference type="ARBA" id="ARBA00023163"/>
    </source>
</evidence>
<dbReference type="InterPro" id="IPR036390">
    <property type="entry name" value="WH_DNA-bd_sf"/>
</dbReference>
<dbReference type="Gene3D" id="1.10.10.10">
    <property type="entry name" value="Winged helix-like DNA-binding domain superfamily/Winged helix DNA-binding domain"/>
    <property type="match status" value="1"/>
</dbReference>
<dbReference type="GO" id="GO:0003700">
    <property type="term" value="F:DNA-binding transcription factor activity"/>
    <property type="evidence" value="ECO:0007669"/>
    <property type="project" value="InterPro"/>
</dbReference>
<organism evidence="7">
    <name type="scientific">Salmonella enterica</name>
    <name type="common">Salmonella choleraesuis</name>
    <dbReference type="NCBI Taxonomy" id="28901"/>
    <lineage>
        <taxon>Bacteria</taxon>
        <taxon>Pseudomonadati</taxon>
        <taxon>Pseudomonadota</taxon>
        <taxon>Gammaproteobacteria</taxon>
        <taxon>Enterobacterales</taxon>
        <taxon>Enterobacteriaceae</taxon>
        <taxon>Salmonella</taxon>
    </lineage>
</organism>
<keyword evidence="2" id="KW-0663">Pyridoxal phosphate</keyword>
<comment type="similarity">
    <text evidence="1">In the C-terminal section; belongs to the class-I pyridoxal-phosphate-dependent aminotransferase family.</text>
</comment>
<evidence type="ECO:0000259" key="6">
    <source>
        <dbReference type="PROSITE" id="PS50949"/>
    </source>
</evidence>
<dbReference type="PANTHER" id="PTHR46577">
    <property type="entry name" value="HTH-TYPE TRANSCRIPTIONAL REGULATORY PROTEIN GABR"/>
    <property type="match status" value="1"/>
</dbReference>
<dbReference type="InterPro" id="IPR004839">
    <property type="entry name" value="Aminotransferase_I/II_large"/>
</dbReference>
<keyword evidence="5" id="KW-0804">Transcription</keyword>
<dbReference type="InterPro" id="IPR015424">
    <property type="entry name" value="PyrdxlP-dep_Trfase"/>
</dbReference>
<name>A0A344SM49_SALER</name>
<proteinExistence type="inferred from homology"/>
<dbReference type="InterPro" id="IPR000524">
    <property type="entry name" value="Tscrpt_reg_HTH_GntR"/>
</dbReference>
<dbReference type="Proteomes" id="UP000885417">
    <property type="component" value="Unassembled WGS sequence"/>
</dbReference>
<keyword evidence="3" id="KW-0805">Transcription regulation</keyword>
<dbReference type="GO" id="GO:0003677">
    <property type="term" value="F:DNA binding"/>
    <property type="evidence" value="ECO:0007669"/>
    <property type="project" value="UniProtKB-KW"/>
</dbReference>
<evidence type="ECO:0000256" key="4">
    <source>
        <dbReference type="ARBA" id="ARBA00023125"/>
    </source>
</evidence>
<dbReference type="EMBL" id="RNGN01000024">
    <property type="protein sequence ID" value="MFX63221.1"/>
    <property type="molecule type" value="Genomic_DNA"/>
</dbReference>
<dbReference type="Gene3D" id="3.40.640.10">
    <property type="entry name" value="Type I PLP-dependent aspartate aminotransferase-like (Major domain)"/>
    <property type="match status" value="1"/>
</dbReference>
<gene>
    <name evidence="7" type="ORF">ED173_09560</name>
</gene>
<keyword evidence="4" id="KW-0238">DNA-binding</keyword>
<dbReference type="Pfam" id="PF00155">
    <property type="entry name" value="Aminotran_1_2"/>
    <property type="match status" value="1"/>
</dbReference>
<feature type="domain" description="HTH gntR-type" evidence="6">
    <location>
        <begin position="41"/>
        <end position="109"/>
    </location>
</feature>
<keyword evidence="7" id="KW-0808">Transferase</keyword>
<keyword evidence="7" id="KW-0032">Aminotransferase</keyword>
<evidence type="ECO:0000256" key="2">
    <source>
        <dbReference type="ARBA" id="ARBA00022898"/>
    </source>
</evidence>
<dbReference type="GO" id="GO:0030170">
    <property type="term" value="F:pyridoxal phosphate binding"/>
    <property type="evidence" value="ECO:0007669"/>
    <property type="project" value="InterPro"/>
</dbReference>
<dbReference type="PROSITE" id="PS50949">
    <property type="entry name" value="HTH_GNTR"/>
    <property type="match status" value="1"/>
</dbReference>
<dbReference type="InterPro" id="IPR015421">
    <property type="entry name" value="PyrdxlP-dep_Trfase_major"/>
</dbReference>
<dbReference type="AlphaFoldDB" id="A0A344SM49"/>
<dbReference type="SUPFAM" id="SSF53383">
    <property type="entry name" value="PLP-dependent transferases"/>
    <property type="match status" value="1"/>
</dbReference>
<evidence type="ECO:0000313" key="7">
    <source>
        <dbReference type="EMBL" id="MFX63221.1"/>
    </source>
</evidence>
<comment type="caution">
    <text evidence="7">The sequence shown here is derived from an EMBL/GenBank/DDBJ whole genome shotgun (WGS) entry which is preliminary data.</text>
</comment>
<evidence type="ECO:0000256" key="1">
    <source>
        <dbReference type="ARBA" id="ARBA00005384"/>
    </source>
</evidence>
<dbReference type="Pfam" id="PF00392">
    <property type="entry name" value="GntR"/>
    <property type="match status" value="1"/>
</dbReference>
<dbReference type="GO" id="GO:0008483">
    <property type="term" value="F:transaminase activity"/>
    <property type="evidence" value="ECO:0007669"/>
    <property type="project" value="UniProtKB-KW"/>
</dbReference>
<evidence type="ECO:0000256" key="3">
    <source>
        <dbReference type="ARBA" id="ARBA00023015"/>
    </source>
</evidence>
<dbReference type="CDD" id="cd00609">
    <property type="entry name" value="AAT_like"/>
    <property type="match status" value="1"/>
</dbReference>
<reference evidence="7" key="1">
    <citation type="submission" date="2018-10" db="EMBL/GenBank/DDBJ databases">
        <authorList>
            <consortium name="PulseNet: The National Subtyping Network for Foodborne Disease Surveillance"/>
            <person name="Tarr C.L."/>
            <person name="Trees E."/>
            <person name="Katz L.S."/>
            <person name="Carleton-Romer H.A."/>
            <person name="Stroika S."/>
            <person name="Kucerova Z."/>
            <person name="Roache K.F."/>
            <person name="Sabol A.L."/>
            <person name="Besser J."/>
            <person name="Gerner-Smidt P."/>
        </authorList>
    </citation>
    <scope>NUCLEOTIDE SEQUENCE [LARGE SCALE GENOMIC DNA]</scope>
    <source>
        <strain evidence="7">PNUSAS059279</strain>
    </source>
</reference>
<dbReference type="CDD" id="cd07377">
    <property type="entry name" value="WHTH_GntR"/>
    <property type="match status" value="1"/>
</dbReference>
<sequence>MLNFHYIGPVPLLLKGPIQVNYWTIGGCVIDIHLSRSATALPLYHQIEQQIRWQIIKGRLNYGEYLPPSRELARQLRVSRGSVVRAYEALCVKEYCHSHTGRGTMVIYREKPDASPPGPVTPIPSPISHAIDKFLPGGLSLLPSHASTAHLPVSEFRQAFNRVLRYPDRLNHFGESAGNLELRQLICDQILPSRGISASPQEVLIVPGSQYGSLLLAMTVRQERTCFHFGEPGYLEFARNFSRFGYELQSHKMDAEGIDISGFRPASKDILYLMPEHHFPLCITLSDARRREIIQLACQNKMLLLEDDYDSEFYFDKVPRPAIRSTTAAAQVVYMGTFSKVLFNNVRLGYLVADSHLVQQMAALHWSLSRGTSGLLQQWVAELIKSGTYARHLRRMRTVYRHKRDDMVTLARKYLPDAQFSVPSGGLQLYVRFSEPEKIHRISDWLSDNHIQFADTGNYTFDTNATSDFIVLGFANTDVNECKTVFERLYQTLDSGSGRL</sequence>
<dbReference type="PANTHER" id="PTHR46577:SF1">
    <property type="entry name" value="HTH-TYPE TRANSCRIPTIONAL REGULATORY PROTEIN GABR"/>
    <property type="match status" value="1"/>
</dbReference>